<feature type="domain" description="Aspartate/glutamate/uridylate kinase" evidence="8">
    <location>
        <begin position="520"/>
        <end position="730"/>
    </location>
</feature>
<dbReference type="FunFam" id="1.10.10.60:FF:000238">
    <property type="entry name" value="Aspartate/glutamate/uridylate kinase family protein"/>
    <property type="match status" value="1"/>
</dbReference>
<feature type="coiled-coil region" evidence="6">
    <location>
        <begin position="204"/>
        <end position="231"/>
    </location>
</feature>
<dbReference type="CDD" id="cd04254">
    <property type="entry name" value="AAK_UMPK-PyrH-Ec"/>
    <property type="match status" value="1"/>
</dbReference>
<gene>
    <name evidence="10" type="ORF">FSB_LOCUS49697</name>
</gene>
<evidence type="ECO:0000256" key="2">
    <source>
        <dbReference type="ARBA" id="ARBA00007614"/>
    </source>
</evidence>
<dbReference type="InterPro" id="IPR015963">
    <property type="entry name" value="Uridylate_kinase_bac"/>
</dbReference>
<evidence type="ECO:0000259" key="9">
    <source>
        <dbReference type="Pfam" id="PF13837"/>
    </source>
</evidence>
<dbReference type="InterPro" id="IPR036393">
    <property type="entry name" value="AceGlu_kinase-like_sf"/>
</dbReference>
<sequence length="757" mass="82057">MASCDDFSLLDDDHGHHHQSNPNHPQIPNSHHLHQSYAPHRFSTRATSVHAPPQPTQSIISSSAAAVAASPQGINGAEQQEGDEEEEEEDDGDDYNDAAFCSNPFENGGTDPNRVRVDVRSEKRKERDELSDGANNYGYNGKKSKPSGGAGSSGGEYRKDREEWSDAAIACLLDAYTDKFTQLNRGNLRGRDWEEVAATVSERCEKQTKSVEQCKNKVDNLKKRYKLERQRMTSGGISVSHWPWFKQMEHIVGNLLPAKAGTPGDDDKAGGSSATTPRQSKSCKVVTIGILVVVNEKWKSWEREDNTAKLARKISPRGSRKEINGHGVNVRVLMSDSEPRPTRKFGFKWDPFPNTLRITKIVGQARRVAWVGVNEDVGPSEATELETGPHKSMSGPTNVNISGVDLVHGEGKLGEVSGGGCSIETEGYSWKEVETISAHPELEPSPVICSVAEAASDVTRCEPTVASESDMSDTSLISTVLPGVMLPEYGTVRSAIAMPGPVGPMINVKSKSMSNPRWRRVVFKVSGVALAGTGPNNIDPKVVLLIAREVAMACRLGVEVAIVVGGRNFFCGDTWVTSTGLERCTAYQIGMMATVMNSVLLQSALEKMGVQTRVQTAFAMLEVAEPYSRQRAIRHLEKGRVVIFGGIGSGFGNPPFSTDTAAAVRASEINAEAVLKGTNVDGVYDCNSRDNNFTFEHISFRDLATRGATSMDAMALNYCEENNIPVVVFNLLESGNISKALCGEQVGTLIDQGGRIS</sequence>
<dbReference type="FunFam" id="3.40.1160.10:FF:000028">
    <property type="entry name" value="Uridylate kinase isoform A"/>
    <property type="match status" value="1"/>
</dbReference>
<feature type="compositionally biased region" description="Low complexity" evidence="7">
    <location>
        <begin position="58"/>
        <end position="70"/>
    </location>
</feature>
<dbReference type="Pfam" id="PF00696">
    <property type="entry name" value="AA_kinase"/>
    <property type="match status" value="1"/>
</dbReference>
<feature type="compositionally biased region" description="Basic and acidic residues" evidence="7">
    <location>
        <begin position="113"/>
        <end position="130"/>
    </location>
</feature>
<dbReference type="UniPathway" id="UPA00159">
    <property type="reaction ID" value="UER00275"/>
</dbReference>
<comment type="pathway">
    <text evidence="1">Pyrimidine metabolism; CTP biosynthesis via de novo pathway; UDP from UMP (UMPK route): step 1/1.</text>
</comment>
<feature type="compositionally biased region" description="Polar residues" evidence="7">
    <location>
        <begin position="20"/>
        <end position="29"/>
    </location>
</feature>
<dbReference type="PANTHER" id="PTHR42833">
    <property type="entry name" value="URIDYLATE KINASE"/>
    <property type="match status" value="1"/>
</dbReference>
<evidence type="ECO:0000256" key="1">
    <source>
        <dbReference type="ARBA" id="ARBA00004791"/>
    </source>
</evidence>
<dbReference type="EMBL" id="OIVN01005301">
    <property type="protein sequence ID" value="SPD21815.1"/>
    <property type="molecule type" value="Genomic_DNA"/>
</dbReference>
<dbReference type="GO" id="GO:0033862">
    <property type="term" value="F:UMP kinase activity"/>
    <property type="evidence" value="ECO:0007669"/>
    <property type="project" value="UniProtKB-EC"/>
</dbReference>
<evidence type="ECO:0000313" key="10">
    <source>
        <dbReference type="EMBL" id="SPD21815.1"/>
    </source>
</evidence>
<keyword evidence="4" id="KW-0665">Pyrimidine biosynthesis</keyword>
<evidence type="ECO:0000256" key="7">
    <source>
        <dbReference type="SAM" id="MobiDB-lite"/>
    </source>
</evidence>
<name>A0A2N9IBZ4_FAGSY</name>
<evidence type="ECO:0000256" key="5">
    <source>
        <dbReference type="ARBA" id="ARBA00032092"/>
    </source>
</evidence>
<keyword evidence="6" id="KW-0175">Coiled coil</keyword>
<feature type="region of interest" description="Disordered" evidence="7">
    <location>
        <begin position="379"/>
        <end position="398"/>
    </location>
</feature>
<feature type="compositionally biased region" description="Acidic residues" evidence="7">
    <location>
        <begin position="80"/>
        <end position="96"/>
    </location>
</feature>
<dbReference type="InterPro" id="IPR001048">
    <property type="entry name" value="Asp/Glu/Uridylate_kinase"/>
</dbReference>
<dbReference type="GO" id="GO:0005737">
    <property type="term" value="C:cytoplasm"/>
    <property type="evidence" value="ECO:0007669"/>
    <property type="project" value="InterPro"/>
</dbReference>
<dbReference type="InterPro" id="IPR044822">
    <property type="entry name" value="Myb_DNA-bind_4"/>
</dbReference>
<dbReference type="Pfam" id="PF13837">
    <property type="entry name" value="Myb_DNA-bind_4"/>
    <property type="match status" value="1"/>
</dbReference>
<feature type="region of interest" description="Disordered" evidence="7">
    <location>
        <begin position="256"/>
        <end position="279"/>
    </location>
</feature>
<dbReference type="Gene3D" id="1.10.10.60">
    <property type="entry name" value="Homeodomain-like"/>
    <property type="match status" value="1"/>
</dbReference>
<comment type="similarity">
    <text evidence="2">Belongs to the UMP kinase family.</text>
</comment>
<feature type="domain" description="Myb/SANT-like DNA-binding" evidence="9">
    <location>
        <begin position="161"/>
        <end position="251"/>
    </location>
</feature>
<evidence type="ECO:0000256" key="4">
    <source>
        <dbReference type="ARBA" id="ARBA00022975"/>
    </source>
</evidence>
<dbReference type="GO" id="GO:0044210">
    <property type="term" value="P:'de novo' CTP biosynthetic process"/>
    <property type="evidence" value="ECO:0007669"/>
    <property type="project" value="UniProtKB-UniPathway"/>
</dbReference>
<evidence type="ECO:0000256" key="6">
    <source>
        <dbReference type="SAM" id="Coils"/>
    </source>
</evidence>
<dbReference type="AlphaFoldDB" id="A0A2N9IBZ4"/>
<proteinExistence type="inferred from homology"/>
<dbReference type="Gene3D" id="3.40.1160.10">
    <property type="entry name" value="Acetylglutamate kinase-like"/>
    <property type="match status" value="1"/>
</dbReference>
<accession>A0A2N9IBZ4</accession>
<protein>
    <recommendedName>
        <fullName evidence="3">UMP kinase</fullName>
        <ecNumber evidence="3">2.7.4.22</ecNumber>
    </recommendedName>
    <alternativeName>
        <fullName evidence="5">Uridine monophosphate kinase</fullName>
    </alternativeName>
</protein>
<dbReference type="HAMAP" id="MF_01220_B">
    <property type="entry name" value="PyrH_B"/>
    <property type="match status" value="1"/>
</dbReference>
<feature type="region of interest" description="Disordered" evidence="7">
    <location>
        <begin position="1"/>
        <end position="158"/>
    </location>
</feature>
<dbReference type="EC" id="2.7.4.22" evidence="3"/>
<organism evidence="10">
    <name type="scientific">Fagus sylvatica</name>
    <name type="common">Beechnut</name>
    <dbReference type="NCBI Taxonomy" id="28930"/>
    <lineage>
        <taxon>Eukaryota</taxon>
        <taxon>Viridiplantae</taxon>
        <taxon>Streptophyta</taxon>
        <taxon>Embryophyta</taxon>
        <taxon>Tracheophyta</taxon>
        <taxon>Spermatophyta</taxon>
        <taxon>Magnoliopsida</taxon>
        <taxon>eudicotyledons</taxon>
        <taxon>Gunneridae</taxon>
        <taxon>Pentapetalae</taxon>
        <taxon>rosids</taxon>
        <taxon>fabids</taxon>
        <taxon>Fagales</taxon>
        <taxon>Fagaceae</taxon>
        <taxon>Fagus</taxon>
    </lineage>
</organism>
<evidence type="ECO:0000256" key="3">
    <source>
        <dbReference type="ARBA" id="ARBA00012899"/>
    </source>
</evidence>
<reference evidence="10" key="1">
    <citation type="submission" date="2018-02" db="EMBL/GenBank/DDBJ databases">
        <authorList>
            <person name="Cohen D.B."/>
            <person name="Kent A.D."/>
        </authorList>
    </citation>
    <scope>NUCLEOTIDE SEQUENCE</scope>
</reference>
<dbReference type="PANTHER" id="PTHR42833:SF1">
    <property type="entry name" value="UMP KINASE"/>
    <property type="match status" value="1"/>
</dbReference>
<dbReference type="GO" id="GO:0006225">
    <property type="term" value="P:UDP biosynthetic process"/>
    <property type="evidence" value="ECO:0007669"/>
    <property type="project" value="TreeGrafter"/>
</dbReference>
<dbReference type="SUPFAM" id="SSF53633">
    <property type="entry name" value="Carbamate kinase-like"/>
    <property type="match status" value="1"/>
</dbReference>
<evidence type="ECO:0000259" key="8">
    <source>
        <dbReference type="Pfam" id="PF00696"/>
    </source>
</evidence>